<dbReference type="InterPro" id="IPR000623">
    <property type="entry name" value="Shikimate_kinase/TSH1"/>
</dbReference>
<dbReference type="InterPro" id="IPR023000">
    <property type="entry name" value="Shikimate_kinase_CS"/>
</dbReference>
<evidence type="ECO:0000256" key="3">
    <source>
        <dbReference type="ARBA" id="ARBA00012154"/>
    </source>
</evidence>
<feature type="binding site" evidence="11">
    <location>
        <position position="127"/>
    </location>
    <ligand>
        <name>ATP</name>
        <dbReference type="ChEBI" id="CHEBI:30616"/>
    </ligand>
</feature>
<dbReference type="CDD" id="cd00464">
    <property type="entry name" value="SK"/>
    <property type="match status" value="1"/>
</dbReference>
<comment type="subunit">
    <text evidence="11">Monomer.</text>
</comment>
<dbReference type="InterPro" id="IPR031322">
    <property type="entry name" value="Shikimate/glucono_kinase"/>
</dbReference>
<dbReference type="AlphaFoldDB" id="A0AAQ3LHW2"/>
<feature type="binding site" evidence="11">
    <location>
        <position position="43"/>
    </location>
    <ligand>
        <name>substrate</name>
    </ligand>
</feature>
<comment type="similarity">
    <text evidence="2 11">Belongs to the shikimate kinase family.</text>
</comment>
<dbReference type="GO" id="GO:0009073">
    <property type="term" value="P:aromatic amino acid family biosynthetic process"/>
    <property type="evidence" value="ECO:0007669"/>
    <property type="project" value="UniProtKB-KW"/>
</dbReference>
<name>A0AAQ3LHW2_9BACT</name>
<feature type="binding site" evidence="11">
    <location>
        <position position="25"/>
    </location>
    <ligand>
        <name>Mg(2+)</name>
        <dbReference type="ChEBI" id="CHEBI:18420"/>
    </ligand>
</feature>
<proteinExistence type="inferred from homology"/>
<comment type="cofactor">
    <cofactor evidence="11">
        <name>Mg(2+)</name>
        <dbReference type="ChEBI" id="CHEBI:18420"/>
    </cofactor>
    <text evidence="11">Binds 1 Mg(2+) ion per subunit.</text>
</comment>
<keyword evidence="4 11" id="KW-0028">Amino-acid biosynthesis</keyword>
<dbReference type="GO" id="GO:0005524">
    <property type="term" value="F:ATP binding"/>
    <property type="evidence" value="ECO:0007669"/>
    <property type="project" value="UniProtKB-UniRule"/>
</dbReference>
<gene>
    <name evidence="11" type="primary">aroK</name>
    <name evidence="12" type="ORF">RZN69_04705</name>
</gene>
<dbReference type="RefSeq" id="WP_317834898.1">
    <property type="nucleotide sequence ID" value="NZ_CP136920.1"/>
</dbReference>
<reference evidence="12 13" key="1">
    <citation type="submission" date="2023-10" db="EMBL/GenBank/DDBJ databases">
        <title>Rubellicoccus peritrichatus gen. nov., sp. nov., isolated from an algae of coral reef tank.</title>
        <authorList>
            <person name="Luo J."/>
        </authorList>
    </citation>
    <scope>NUCLEOTIDE SEQUENCE [LARGE SCALE GENOMIC DNA]</scope>
    <source>
        <strain evidence="12 13">CR14</strain>
    </source>
</reference>
<comment type="subcellular location">
    <subcellularLocation>
        <location evidence="11">Cytoplasm</location>
    </subcellularLocation>
</comment>
<feature type="binding site" evidence="11">
    <location>
        <position position="67"/>
    </location>
    <ligand>
        <name>substrate</name>
    </ligand>
</feature>
<comment type="catalytic activity">
    <reaction evidence="10 11">
        <text>shikimate + ATP = 3-phosphoshikimate + ADP + H(+)</text>
        <dbReference type="Rhea" id="RHEA:13121"/>
        <dbReference type="ChEBI" id="CHEBI:15378"/>
        <dbReference type="ChEBI" id="CHEBI:30616"/>
        <dbReference type="ChEBI" id="CHEBI:36208"/>
        <dbReference type="ChEBI" id="CHEBI:145989"/>
        <dbReference type="ChEBI" id="CHEBI:456216"/>
        <dbReference type="EC" id="2.7.1.71"/>
    </reaction>
</comment>
<dbReference type="PANTHER" id="PTHR21087">
    <property type="entry name" value="SHIKIMATE KINASE"/>
    <property type="match status" value="1"/>
</dbReference>
<dbReference type="GO" id="GO:0000287">
    <property type="term" value="F:magnesium ion binding"/>
    <property type="evidence" value="ECO:0007669"/>
    <property type="project" value="UniProtKB-UniRule"/>
</dbReference>
<sequence length="186" mass="20797">MRSMVESGQKKPNLYLIGFMGTGKSSIGRGLASRLDMTFIDSDHAIEENEGRSIPDIFASEGEAHFRKLEKAFVENGHPDHGCIVACGGGLVTQPGMIDAIKSRGLVACLFAKPETILSRTAGNRNRPLLNVDNPEEKIRKLMAEREKFYLQAGLCMITDHRSMLEVISHLERYYQRESKKAKRSE</sequence>
<dbReference type="GO" id="GO:0005829">
    <property type="term" value="C:cytosol"/>
    <property type="evidence" value="ECO:0007669"/>
    <property type="project" value="TreeGrafter"/>
</dbReference>
<keyword evidence="9 11" id="KW-0057">Aromatic amino acid biosynthesis</keyword>
<dbReference type="EMBL" id="CP136920">
    <property type="protein sequence ID" value="WOO42379.1"/>
    <property type="molecule type" value="Genomic_DNA"/>
</dbReference>
<feature type="binding site" evidence="11">
    <location>
        <position position="89"/>
    </location>
    <ligand>
        <name>substrate</name>
    </ligand>
</feature>
<evidence type="ECO:0000256" key="4">
    <source>
        <dbReference type="ARBA" id="ARBA00022605"/>
    </source>
</evidence>
<evidence type="ECO:0000256" key="2">
    <source>
        <dbReference type="ARBA" id="ARBA00006997"/>
    </source>
</evidence>
<dbReference type="PRINTS" id="PR01100">
    <property type="entry name" value="SHIKIMTKNASE"/>
</dbReference>
<dbReference type="Gene3D" id="3.40.50.300">
    <property type="entry name" value="P-loop containing nucleotide triphosphate hydrolases"/>
    <property type="match status" value="1"/>
</dbReference>
<evidence type="ECO:0000256" key="10">
    <source>
        <dbReference type="ARBA" id="ARBA00048567"/>
    </source>
</evidence>
<keyword evidence="6 11" id="KW-0547">Nucleotide-binding</keyword>
<evidence type="ECO:0000256" key="5">
    <source>
        <dbReference type="ARBA" id="ARBA00022679"/>
    </source>
</evidence>
<dbReference type="GO" id="GO:0009423">
    <property type="term" value="P:chorismate biosynthetic process"/>
    <property type="evidence" value="ECO:0007669"/>
    <property type="project" value="UniProtKB-UniRule"/>
</dbReference>
<keyword evidence="7 11" id="KW-0418">Kinase</keyword>
<dbReference type="PANTHER" id="PTHR21087:SF16">
    <property type="entry name" value="SHIKIMATE KINASE 1, CHLOROPLASTIC"/>
    <property type="match status" value="1"/>
</dbReference>
<keyword evidence="11" id="KW-0963">Cytoplasm</keyword>
<feature type="binding site" evidence="11">
    <location>
        <begin position="21"/>
        <end position="26"/>
    </location>
    <ligand>
        <name>ATP</name>
        <dbReference type="ChEBI" id="CHEBI:30616"/>
    </ligand>
</feature>
<evidence type="ECO:0000256" key="7">
    <source>
        <dbReference type="ARBA" id="ARBA00022777"/>
    </source>
</evidence>
<evidence type="ECO:0000313" key="13">
    <source>
        <dbReference type="Proteomes" id="UP001304300"/>
    </source>
</evidence>
<evidence type="ECO:0000256" key="8">
    <source>
        <dbReference type="ARBA" id="ARBA00022840"/>
    </source>
</evidence>
<feature type="binding site" evidence="11">
    <location>
        <position position="162"/>
    </location>
    <ligand>
        <name>ATP</name>
        <dbReference type="ChEBI" id="CHEBI:30616"/>
    </ligand>
</feature>
<dbReference type="GO" id="GO:0004765">
    <property type="term" value="F:shikimate kinase activity"/>
    <property type="evidence" value="ECO:0007669"/>
    <property type="project" value="UniProtKB-UniRule"/>
</dbReference>
<accession>A0AAQ3LHW2</accession>
<dbReference type="KEGG" id="puo:RZN69_04705"/>
<dbReference type="Proteomes" id="UP001304300">
    <property type="component" value="Chromosome"/>
</dbReference>
<evidence type="ECO:0000256" key="9">
    <source>
        <dbReference type="ARBA" id="ARBA00023141"/>
    </source>
</evidence>
<keyword evidence="13" id="KW-1185">Reference proteome</keyword>
<keyword evidence="11" id="KW-0460">Magnesium</keyword>
<evidence type="ECO:0000313" key="12">
    <source>
        <dbReference type="EMBL" id="WOO42379.1"/>
    </source>
</evidence>
<evidence type="ECO:0000256" key="11">
    <source>
        <dbReference type="HAMAP-Rule" id="MF_00109"/>
    </source>
</evidence>
<comment type="function">
    <text evidence="11">Catalyzes the specific phosphorylation of the 3-hydroxyl group of shikimic acid using ATP as a cosubstrate.</text>
</comment>
<organism evidence="12 13">
    <name type="scientific">Rubellicoccus peritrichatus</name>
    <dbReference type="NCBI Taxonomy" id="3080537"/>
    <lineage>
        <taxon>Bacteria</taxon>
        <taxon>Pseudomonadati</taxon>
        <taxon>Verrucomicrobiota</taxon>
        <taxon>Opitutia</taxon>
        <taxon>Puniceicoccales</taxon>
        <taxon>Cerasicoccaceae</taxon>
        <taxon>Rubellicoccus</taxon>
    </lineage>
</organism>
<protein>
    <recommendedName>
        <fullName evidence="3 11">Shikimate kinase</fullName>
        <shortName evidence="11">SK</shortName>
        <ecNumber evidence="3 11">2.7.1.71</ecNumber>
    </recommendedName>
</protein>
<keyword evidence="11" id="KW-0479">Metal-binding</keyword>
<dbReference type="PROSITE" id="PS01128">
    <property type="entry name" value="SHIKIMATE_KINASE"/>
    <property type="match status" value="1"/>
</dbReference>
<dbReference type="InterPro" id="IPR027417">
    <property type="entry name" value="P-loop_NTPase"/>
</dbReference>
<dbReference type="GO" id="GO:0008652">
    <property type="term" value="P:amino acid biosynthetic process"/>
    <property type="evidence" value="ECO:0007669"/>
    <property type="project" value="UniProtKB-KW"/>
</dbReference>
<dbReference type="Pfam" id="PF01202">
    <property type="entry name" value="SKI"/>
    <property type="match status" value="1"/>
</dbReference>
<feature type="binding site" evidence="11">
    <location>
        <position position="146"/>
    </location>
    <ligand>
        <name>substrate</name>
    </ligand>
</feature>
<dbReference type="EC" id="2.7.1.71" evidence="3 11"/>
<evidence type="ECO:0000256" key="1">
    <source>
        <dbReference type="ARBA" id="ARBA00004842"/>
    </source>
</evidence>
<comment type="pathway">
    <text evidence="1 11">Metabolic intermediate biosynthesis; chorismate biosynthesis; chorismate from D-erythrose 4-phosphate and phosphoenolpyruvate: step 5/7.</text>
</comment>
<dbReference type="SUPFAM" id="SSF52540">
    <property type="entry name" value="P-loop containing nucleoside triphosphate hydrolases"/>
    <property type="match status" value="1"/>
</dbReference>
<keyword evidence="8 11" id="KW-0067">ATP-binding</keyword>
<keyword evidence="5 11" id="KW-0808">Transferase</keyword>
<dbReference type="HAMAP" id="MF_00109">
    <property type="entry name" value="Shikimate_kinase"/>
    <property type="match status" value="1"/>
</dbReference>
<evidence type="ECO:0000256" key="6">
    <source>
        <dbReference type="ARBA" id="ARBA00022741"/>
    </source>
</evidence>